<proteinExistence type="predicted"/>
<dbReference type="EMBL" id="JAAAID010000357">
    <property type="protein sequence ID" value="KAG0018507.1"/>
    <property type="molecule type" value="Genomic_DNA"/>
</dbReference>
<protein>
    <submittedName>
        <fullName evidence="2">Uncharacterized protein</fullName>
    </submittedName>
</protein>
<keyword evidence="1" id="KW-0472">Membrane</keyword>
<evidence type="ECO:0000313" key="3">
    <source>
        <dbReference type="Proteomes" id="UP000703661"/>
    </source>
</evidence>
<name>A0A9P6MZI7_9FUNG</name>
<evidence type="ECO:0000256" key="1">
    <source>
        <dbReference type="SAM" id="Phobius"/>
    </source>
</evidence>
<keyword evidence="1" id="KW-0812">Transmembrane</keyword>
<feature type="transmembrane region" description="Helical" evidence="1">
    <location>
        <begin position="102"/>
        <end position="121"/>
    </location>
</feature>
<keyword evidence="1" id="KW-1133">Transmembrane helix</keyword>
<accession>A0A9P6MZI7</accession>
<gene>
    <name evidence="2" type="ORF">BGZ80_007089</name>
</gene>
<dbReference type="Proteomes" id="UP000703661">
    <property type="component" value="Unassembled WGS sequence"/>
</dbReference>
<sequence length="149" mass="17086">MVSTPSEKSHHLDEEYDIEIPAGVAPDAYYDTQLSPLRASLRRFLLPYIRSETPILHAMQLKVRTPILDAYFTMTAFSGNHTFFMVALPILFWFGYSEIARGFTFIAAMGVYWAGFYKVNITAPKEQRSKQKYMSKDTRLSEANRNASN</sequence>
<dbReference type="AlphaFoldDB" id="A0A9P6MZI7"/>
<organism evidence="2 3">
    <name type="scientific">Entomortierella chlamydospora</name>
    <dbReference type="NCBI Taxonomy" id="101097"/>
    <lineage>
        <taxon>Eukaryota</taxon>
        <taxon>Fungi</taxon>
        <taxon>Fungi incertae sedis</taxon>
        <taxon>Mucoromycota</taxon>
        <taxon>Mortierellomycotina</taxon>
        <taxon>Mortierellomycetes</taxon>
        <taxon>Mortierellales</taxon>
        <taxon>Mortierellaceae</taxon>
        <taxon>Entomortierella</taxon>
    </lineage>
</organism>
<keyword evidence="3" id="KW-1185">Reference proteome</keyword>
<feature type="transmembrane region" description="Helical" evidence="1">
    <location>
        <begin position="70"/>
        <end position="96"/>
    </location>
</feature>
<comment type="caution">
    <text evidence="2">The sequence shown here is derived from an EMBL/GenBank/DDBJ whole genome shotgun (WGS) entry which is preliminary data.</text>
</comment>
<reference evidence="2" key="1">
    <citation type="journal article" date="2020" name="Fungal Divers.">
        <title>Resolving the Mortierellaceae phylogeny through synthesis of multi-gene phylogenetics and phylogenomics.</title>
        <authorList>
            <person name="Vandepol N."/>
            <person name="Liber J."/>
            <person name="Desiro A."/>
            <person name="Na H."/>
            <person name="Kennedy M."/>
            <person name="Barry K."/>
            <person name="Grigoriev I.V."/>
            <person name="Miller A.N."/>
            <person name="O'Donnell K."/>
            <person name="Stajich J.E."/>
            <person name="Bonito G."/>
        </authorList>
    </citation>
    <scope>NUCLEOTIDE SEQUENCE</scope>
    <source>
        <strain evidence="2">NRRL 2769</strain>
    </source>
</reference>
<evidence type="ECO:0000313" key="2">
    <source>
        <dbReference type="EMBL" id="KAG0018507.1"/>
    </source>
</evidence>